<comment type="caution">
    <text evidence="1">The sequence shown here is derived from an EMBL/GenBank/DDBJ whole genome shotgun (WGS) entry which is preliminary data.</text>
</comment>
<evidence type="ECO:0000313" key="2">
    <source>
        <dbReference type="Proteomes" id="UP000283090"/>
    </source>
</evidence>
<name>A0A436ZWN5_ARTFL</name>
<gene>
    <name evidence="1" type="ORF">DFL_007637</name>
</gene>
<organism evidence="1 2">
    <name type="scientific">Arthrobotrys flagrans</name>
    <name type="common">Nematode-trapping fungus</name>
    <name type="synonym">Trichothecium flagrans</name>
    <dbReference type="NCBI Taxonomy" id="97331"/>
    <lineage>
        <taxon>Eukaryota</taxon>
        <taxon>Fungi</taxon>
        <taxon>Dikarya</taxon>
        <taxon>Ascomycota</taxon>
        <taxon>Pezizomycotina</taxon>
        <taxon>Orbiliomycetes</taxon>
        <taxon>Orbiliales</taxon>
        <taxon>Orbiliaceae</taxon>
        <taxon>Arthrobotrys</taxon>
    </lineage>
</organism>
<dbReference type="VEuPathDB" id="FungiDB:DFL_007637"/>
<sequence length="136" mass="15546">MLGNNIAICYISLVPSRNIIFCLVEVESLSIQDRWVLCNCLKDLLSEEDSLDALENDRFRTCSCNDKFKISRRLEVRNVLKLVRRANDIQAGATEESNWVAHSISLLQLVIGERGEIYPLRVDSVTTTNLQREFCP</sequence>
<reference evidence="1 2" key="1">
    <citation type="submission" date="2019-01" db="EMBL/GenBank/DDBJ databases">
        <title>Intercellular communication is required for trap formation in the nematode-trapping fungus Duddingtonia flagrans.</title>
        <authorList>
            <person name="Youssar L."/>
            <person name="Wernet V."/>
            <person name="Hensel N."/>
            <person name="Hildebrandt H.-G."/>
            <person name="Fischer R."/>
        </authorList>
    </citation>
    <scope>NUCLEOTIDE SEQUENCE [LARGE SCALE GENOMIC DNA]</scope>
    <source>
        <strain evidence="1 2">CBS H-5679</strain>
    </source>
</reference>
<dbReference type="AlphaFoldDB" id="A0A436ZWN5"/>
<dbReference type="RefSeq" id="XP_067488786.1">
    <property type="nucleotide sequence ID" value="XM_067637250.1"/>
</dbReference>
<dbReference type="EMBL" id="SAEB01000009">
    <property type="protein sequence ID" value="RVD83242.1"/>
    <property type="molecule type" value="Genomic_DNA"/>
</dbReference>
<accession>A0A436ZWN5</accession>
<dbReference type="Proteomes" id="UP000283090">
    <property type="component" value="Unassembled WGS sequence"/>
</dbReference>
<keyword evidence="2" id="KW-1185">Reference proteome</keyword>
<protein>
    <submittedName>
        <fullName evidence="1">Uncharacterized protein</fullName>
    </submittedName>
</protein>
<proteinExistence type="predicted"/>
<dbReference type="GeneID" id="93589948"/>
<evidence type="ECO:0000313" key="1">
    <source>
        <dbReference type="EMBL" id="RVD83242.1"/>
    </source>
</evidence>